<dbReference type="InterPro" id="IPR018640">
    <property type="entry name" value="DUF2063"/>
</dbReference>
<proteinExistence type="predicted"/>
<dbReference type="EMBL" id="JAQQBZ010000001">
    <property type="protein sequence ID" value="MFM0591799.1"/>
    <property type="molecule type" value="Genomic_DNA"/>
</dbReference>
<sequence length="305" mass="33019">MSFNARYGLECVMAHLNLPKASAETLRGRADIRSGLLPDGLCDRQRHFAAALLDPDSAVPPGLVGPDREPSEKRFNVYRNNVVVGLVETLRAAYPAVCRLVGDEFFAAMARVYVALEPPRSPIMLDYGETFAAFIERFEPANSVPYLADVARLERAWVEAYHAAEALPIDPAQLATIDSHSLPQVVFALHPSARVVRSSFPAVRIWQMNIDGGEPAAIELSGGGENALVIRPLAQVEVRQAPASAATFIQSVAAHASVAEATTLAFDEDADFDLAATLRDLFAINAIVGWRLREAAEFSPTARLA</sequence>
<dbReference type="Pfam" id="PF09836">
    <property type="entry name" value="DUF2063"/>
    <property type="match status" value="1"/>
</dbReference>
<keyword evidence="3" id="KW-1185">Reference proteome</keyword>
<dbReference type="Proteomes" id="UP001629367">
    <property type="component" value="Unassembled WGS sequence"/>
</dbReference>
<gene>
    <name evidence="2" type="ORF">PQQ68_02140</name>
</gene>
<evidence type="ECO:0000313" key="3">
    <source>
        <dbReference type="Proteomes" id="UP001629367"/>
    </source>
</evidence>
<comment type="caution">
    <text evidence="2">The sequence shown here is derived from an EMBL/GenBank/DDBJ whole genome shotgun (WGS) entry which is preliminary data.</text>
</comment>
<keyword evidence="2" id="KW-0238">DNA-binding</keyword>
<name>A0ABW9D149_9BURK</name>
<evidence type="ECO:0000313" key="2">
    <source>
        <dbReference type="EMBL" id="MFM0591799.1"/>
    </source>
</evidence>
<feature type="domain" description="Putative DNA-binding" evidence="1">
    <location>
        <begin position="44"/>
        <end position="135"/>
    </location>
</feature>
<dbReference type="RefSeq" id="WP_408208542.1">
    <property type="nucleotide sequence ID" value="NZ_JAQQBZ010000001.1"/>
</dbReference>
<organism evidence="2 3">
    <name type="scientific">Paraburkholderia dilworthii</name>
    <dbReference type="NCBI Taxonomy" id="948106"/>
    <lineage>
        <taxon>Bacteria</taxon>
        <taxon>Pseudomonadati</taxon>
        <taxon>Pseudomonadota</taxon>
        <taxon>Betaproteobacteria</taxon>
        <taxon>Burkholderiales</taxon>
        <taxon>Burkholderiaceae</taxon>
        <taxon>Paraburkholderia</taxon>
    </lineage>
</organism>
<evidence type="ECO:0000259" key="1">
    <source>
        <dbReference type="Pfam" id="PF09836"/>
    </source>
</evidence>
<reference evidence="2 3" key="1">
    <citation type="journal article" date="2024" name="Chem. Sci.">
        <title>Discovery of megapolipeptins by genome mining of a Burkholderiales bacteria collection.</title>
        <authorList>
            <person name="Paulo B.S."/>
            <person name="Recchia M.J.J."/>
            <person name="Lee S."/>
            <person name="Fergusson C.H."/>
            <person name="Romanowski S.B."/>
            <person name="Hernandez A."/>
            <person name="Krull N."/>
            <person name="Liu D.Y."/>
            <person name="Cavanagh H."/>
            <person name="Bos A."/>
            <person name="Gray C.A."/>
            <person name="Murphy B.T."/>
            <person name="Linington R.G."/>
            <person name="Eustaquio A.S."/>
        </authorList>
    </citation>
    <scope>NUCLEOTIDE SEQUENCE [LARGE SCALE GENOMIC DNA]</scope>
    <source>
        <strain evidence="2 3">RL17-335-BIF-A</strain>
    </source>
</reference>
<dbReference type="InterPro" id="IPR044922">
    <property type="entry name" value="DUF2063_N_sf"/>
</dbReference>
<accession>A0ABW9D149</accession>
<protein>
    <submittedName>
        <fullName evidence="2">DNA-binding domain-containing protein</fullName>
    </submittedName>
</protein>
<dbReference type="Gene3D" id="1.10.150.690">
    <property type="entry name" value="DUF2063"/>
    <property type="match status" value="1"/>
</dbReference>
<dbReference type="GO" id="GO:0003677">
    <property type="term" value="F:DNA binding"/>
    <property type="evidence" value="ECO:0007669"/>
    <property type="project" value="UniProtKB-KW"/>
</dbReference>